<dbReference type="PANTHER" id="PTHR10746">
    <property type="entry name" value="50S RIBOSOMAL PROTEIN L4"/>
    <property type="match status" value="1"/>
</dbReference>
<dbReference type="GO" id="GO:0003735">
    <property type="term" value="F:structural constituent of ribosome"/>
    <property type="evidence" value="ECO:0007669"/>
    <property type="project" value="InterPro"/>
</dbReference>
<dbReference type="InterPro" id="IPR023574">
    <property type="entry name" value="Ribosomal_uL4_dom_sf"/>
</dbReference>
<dbReference type="Gene3D" id="3.40.1370.10">
    <property type="match status" value="1"/>
</dbReference>
<dbReference type="OrthoDB" id="275876at2759"/>
<dbReference type="Pfam" id="PF00573">
    <property type="entry name" value="Ribosomal_L4"/>
    <property type="match status" value="1"/>
</dbReference>
<dbReference type="RefSeq" id="XP_033464013.1">
    <property type="nucleotide sequence ID" value="XM_033600142.1"/>
</dbReference>
<dbReference type="PANTHER" id="PTHR10746:SF6">
    <property type="entry name" value="LARGE RIBOSOMAL SUBUNIT PROTEIN UL4M"/>
    <property type="match status" value="1"/>
</dbReference>
<evidence type="ECO:0000256" key="5">
    <source>
        <dbReference type="SAM" id="MobiDB-lite"/>
    </source>
</evidence>
<feature type="region of interest" description="Disordered" evidence="5">
    <location>
        <begin position="67"/>
        <end position="106"/>
    </location>
</feature>
<dbReference type="InterPro" id="IPR013005">
    <property type="entry name" value="Ribosomal_uL4-like"/>
</dbReference>
<dbReference type="GO" id="GO:0006412">
    <property type="term" value="P:translation"/>
    <property type="evidence" value="ECO:0007669"/>
    <property type="project" value="InterPro"/>
</dbReference>
<comment type="similarity">
    <text evidence="1">Belongs to the universal ribosomal protein uL4 family.</text>
</comment>
<dbReference type="GO" id="GO:0005840">
    <property type="term" value="C:ribosome"/>
    <property type="evidence" value="ECO:0007669"/>
    <property type="project" value="UniProtKB-KW"/>
</dbReference>
<dbReference type="GO" id="GO:1990904">
    <property type="term" value="C:ribonucleoprotein complex"/>
    <property type="evidence" value="ECO:0007669"/>
    <property type="project" value="UniProtKB-KW"/>
</dbReference>
<dbReference type="SUPFAM" id="SSF52166">
    <property type="entry name" value="Ribosomal protein L4"/>
    <property type="match status" value="1"/>
</dbReference>
<reference evidence="7" key="1">
    <citation type="submission" date="2020-01" db="EMBL/GenBank/DDBJ databases">
        <authorList>
            <consortium name="DOE Joint Genome Institute"/>
            <person name="Haridas S."/>
            <person name="Albert R."/>
            <person name="Binder M."/>
            <person name="Bloem J."/>
            <person name="Labutti K."/>
            <person name="Salamov A."/>
            <person name="Andreopoulos B."/>
            <person name="Baker S.E."/>
            <person name="Barry K."/>
            <person name="Bills G."/>
            <person name="Bluhm B.H."/>
            <person name="Cannon C."/>
            <person name="Castanera R."/>
            <person name="Culley D.E."/>
            <person name="Daum C."/>
            <person name="Ezra D."/>
            <person name="Gonzalez J.B."/>
            <person name="Henrissat B."/>
            <person name="Kuo A."/>
            <person name="Liang C."/>
            <person name="Lipzen A."/>
            <person name="Lutzoni F."/>
            <person name="Magnuson J."/>
            <person name="Mondo S."/>
            <person name="Nolan M."/>
            <person name="Ohm R."/>
            <person name="Pangilinan J."/>
            <person name="Park H.-J."/>
            <person name="Ramirez L."/>
            <person name="Alfaro M."/>
            <person name="Sun H."/>
            <person name="Tritt A."/>
            <person name="Yoshinaga Y."/>
            <person name="Zwiers L.-H."/>
            <person name="Turgeon B.G."/>
            <person name="Goodwin S.B."/>
            <person name="Spatafora J.W."/>
            <person name="Crous P.W."/>
            <person name="Grigoriev I.V."/>
        </authorList>
    </citation>
    <scope>NUCLEOTIDE SEQUENCE</scope>
    <source>
        <strain evidence="7">CBS 342.82</strain>
    </source>
</reference>
<keyword evidence="2 7" id="KW-0689">Ribosomal protein</keyword>
<accession>A0A6J3MJ70</accession>
<evidence type="ECO:0000256" key="3">
    <source>
        <dbReference type="ARBA" id="ARBA00023274"/>
    </source>
</evidence>
<dbReference type="Proteomes" id="UP000504637">
    <property type="component" value="Unplaced"/>
</dbReference>
<evidence type="ECO:0000256" key="2">
    <source>
        <dbReference type="ARBA" id="ARBA00022980"/>
    </source>
</evidence>
<dbReference type="AlphaFoldDB" id="A0A6J3MJ70"/>
<name>A0A6J3MJ70_9PEZI</name>
<proteinExistence type="inferred from homology"/>
<dbReference type="GeneID" id="54357942"/>
<reference evidence="7" key="3">
    <citation type="submission" date="2025-08" db="UniProtKB">
        <authorList>
            <consortium name="RefSeq"/>
        </authorList>
    </citation>
    <scope>IDENTIFICATION</scope>
    <source>
        <strain evidence="7">CBS 342.82</strain>
    </source>
</reference>
<evidence type="ECO:0000313" key="7">
    <source>
        <dbReference type="RefSeq" id="XP_033464013.1"/>
    </source>
</evidence>
<dbReference type="InterPro" id="IPR002136">
    <property type="entry name" value="Ribosomal_uL4"/>
</dbReference>
<keyword evidence="6" id="KW-1185">Reference proteome</keyword>
<feature type="non-terminal residue" evidence="7">
    <location>
        <position position="233"/>
    </location>
</feature>
<evidence type="ECO:0000256" key="4">
    <source>
        <dbReference type="ARBA" id="ARBA00040565"/>
    </source>
</evidence>
<reference evidence="7" key="2">
    <citation type="submission" date="2020-04" db="EMBL/GenBank/DDBJ databases">
        <authorList>
            <consortium name="NCBI Genome Project"/>
        </authorList>
    </citation>
    <scope>NUCLEOTIDE SEQUENCE</scope>
    <source>
        <strain evidence="7">CBS 342.82</strain>
    </source>
</reference>
<sequence>QPPANPFIQQVECALRAFPSLEPTRIISYPSTHLLLPLRKDILHRAVIFEGDSKRYGIANTKWRSEVAGSGRKVRPQKGTGRARLGDRKSPSLNGGGVAFGPKPRDFSTELPQKVYDLAFRTALSHRYRQGELIVTDGNIDLILDGSEAQQNKEHLADLLRKLLDWNDLRGTTFVTSGPRTGLIAALSATGPNYPVRFLQSKDVEVKSLLEGRRLIIERNALTGIFKRHEDDV</sequence>
<keyword evidence="3" id="KW-0687">Ribonucleoprotein</keyword>
<feature type="non-terminal residue" evidence="7">
    <location>
        <position position="1"/>
    </location>
</feature>
<organism evidence="7">
    <name type="scientific">Dissoconium aciculare CBS 342.82</name>
    <dbReference type="NCBI Taxonomy" id="1314786"/>
    <lineage>
        <taxon>Eukaryota</taxon>
        <taxon>Fungi</taxon>
        <taxon>Dikarya</taxon>
        <taxon>Ascomycota</taxon>
        <taxon>Pezizomycotina</taxon>
        <taxon>Dothideomycetes</taxon>
        <taxon>Dothideomycetidae</taxon>
        <taxon>Mycosphaerellales</taxon>
        <taxon>Dissoconiaceae</taxon>
        <taxon>Dissoconium</taxon>
    </lineage>
</organism>
<evidence type="ECO:0000313" key="6">
    <source>
        <dbReference type="Proteomes" id="UP000504637"/>
    </source>
</evidence>
<protein>
    <recommendedName>
        <fullName evidence="4">Large ribosomal subunit protein uL4m</fullName>
    </recommendedName>
</protein>
<evidence type="ECO:0000256" key="1">
    <source>
        <dbReference type="ARBA" id="ARBA00010528"/>
    </source>
</evidence>
<gene>
    <name evidence="7" type="ORF">K489DRAFT_289016</name>
</gene>